<dbReference type="AlphaFoldDB" id="A0A060R809"/>
<keyword evidence="1" id="KW-0472">Membrane</keyword>
<dbReference type="Proteomes" id="UP000027616">
    <property type="component" value="Chromosome I"/>
</dbReference>
<name>A0A060R809_9BACT</name>
<evidence type="ECO:0000313" key="3">
    <source>
        <dbReference type="Proteomes" id="UP000027616"/>
    </source>
</evidence>
<dbReference type="EMBL" id="HG934468">
    <property type="protein sequence ID" value="CDN31462.1"/>
    <property type="molecule type" value="Genomic_DNA"/>
</dbReference>
<keyword evidence="1" id="KW-1133">Transmembrane helix</keyword>
<accession>A0A060R809</accession>
<keyword evidence="3" id="KW-1185">Reference proteome</keyword>
<dbReference type="KEGG" id="rbc:BN938_1375"/>
<feature type="transmembrane region" description="Helical" evidence="1">
    <location>
        <begin position="6"/>
        <end position="25"/>
    </location>
</feature>
<reference evidence="2 3" key="1">
    <citation type="journal article" date="2015" name="Genome Announc.">
        <title>Complete Genome Sequence of the Novel Leech Symbiont Mucinivorans hirudinis M3T.</title>
        <authorList>
            <person name="Nelson M.C."/>
            <person name="Bomar L."/>
            <person name="Graf J."/>
        </authorList>
    </citation>
    <scope>NUCLEOTIDE SEQUENCE [LARGE SCALE GENOMIC DNA]</scope>
    <source>
        <strain evidence="3">M3</strain>
    </source>
</reference>
<dbReference type="STRING" id="1433126.BN938_1375"/>
<protein>
    <submittedName>
        <fullName evidence="2">Uncharacterized protein</fullName>
    </submittedName>
</protein>
<evidence type="ECO:0000313" key="2">
    <source>
        <dbReference type="EMBL" id="CDN31462.1"/>
    </source>
</evidence>
<organism evidence="2 3">
    <name type="scientific">Mucinivorans hirudinis</name>
    <dbReference type="NCBI Taxonomy" id="1433126"/>
    <lineage>
        <taxon>Bacteria</taxon>
        <taxon>Pseudomonadati</taxon>
        <taxon>Bacteroidota</taxon>
        <taxon>Bacteroidia</taxon>
        <taxon>Bacteroidales</taxon>
        <taxon>Rikenellaceae</taxon>
        <taxon>Mucinivorans</taxon>
    </lineage>
</organism>
<proteinExistence type="predicted"/>
<sequence length="39" mass="4556">MLISLAHSVIVDLFLYGCCVIILFNEGDNYLEVKKKKYY</sequence>
<gene>
    <name evidence="2" type="ORF">BN938_1375</name>
</gene>
<dbReference type="HOGENOM" id="CLU_3312939_0_0_10"/>
<keyword evidence="1" id="KW-0812">Transmembrane</keyword>
<evidence type="ECO:0000256" key="1">
    <source>
        <dbReference type="SAM" id="Phobius"/>
    </source>
</evidence>